<dbReference type="AlphaFoldDB" id="A0A101A1J4"/>
<dbReference type="PIRSF" id="PIRSF008505">
    <property type="entry name" value="UCP008505"/>
    <property type="match status" value="1"/>
</dbReference>
<evidence type="ECO:0000313" key="1">
    <source>
        <dbReference type="EMBL" id="KUI11218.1"/>
    </source>
</evidence>
<comment type="caution">
    <text evidence="1">The sequence shown here is derived from an EMBL/GenBank/DDBJ whole genome shotgun (WGS) entry which is preliminary data.</text>
</comment>
<organism evidence="1 2">
    <name type="scientific">Mycobacterium lehmannii</name>
    <dbReference type="NCBI Taxonomy" id="2048550"/>
    <lineage>
        <taxon>Bacteria</taxon>
        <taxon>Bacillati</taxon>
        <taxon>Actinomycetota</taxon>
        <taxon>Actinomycetes</taxon>
        <taxon>Mycobacteriales</taxon>
        <taxon>Mycobacteriaceae</taxon>
        <taxon>Mycobacterium</taxon>
    </lineage>
</organism>
<dbReference type="InterPro" id="IPR016541">
    <property type="entry name" value="UCP008505"/>
</dbReference>
<gene>
    <name evidence="1" type="ORF">AU192_04060</name>
</gene>
<evidence type="ECO:0008006" key="3">
    <source>
        <dbReference type="Google" id="ProtNLM"/>
    </source>
</evidence>
<dbReference type="RefSeq" id="WP_064399107.1">
    <property type="nucleotide sequence ID" value="NZ_LQIR01000042.1"/>
</dbReference>
<dbReference type="EMBL" id="LQIR01000042">
    <property type="protein sequence ID" value="KUI11218.1"/>
    <property type="molecule type" value="Genomic_DNA"/>
</dbReference>
<evidence type="ECO:0000313" key="2">
    <source>
        <dbReference type="Proteomes" id="UP000053707"/>
    </source>
</evidence>
<keyword evidence="2" id="KW-1185">Reference proteome</keyword>
<reference evidence="1 2" key="1">
    <citation type="submission" date="2016-01" db="EMBL/GenBank/DDBJ databases">
        <authorList>
            <consortium name="TB Trials Study Group"/>
            <person name="Sutton G."/>
            <person name="Brinkac L."/>
            <person name="Sanka R."/>
            <person name="Adams M."/>
            <person name="Lau E.L."/>
            <person name="Macaden R."/>
            <person name="Grewal H.M.S."/>
        </authorList>
    </citation>
    <scope>NUCLEOTIDE SEQUENCE [LARGE SCALE GENOMIC DNA]</scope>
    <source>
        <strain evidence="1 2">IS-1744</strain>
    </source>
</reference>
<proteinExistence type="predicted"/>
<dbReference type="Proteomes" id="UP000053707">
    <property type="component" value="Unassembled WGS sequence"/>
</dbReference>
<sequence length="156" mass="17493">MTDEFYSFDTSAILNGRRDLFRPTVFQTLWVQIEGAIPDGQIRSVDEVQRELARRDDDARQWADAQGDLFMPLELPIQQSATQILNVHPRLVSQGGRRSAADPFVIALAMVRNGTIVTEETATGNLDKPRIPDVCGDLAVPCLNLMEYIEAQGWTF</sequence>
<dbReference type="Pfam" id="PF14367">
    <property type="entry name" value="DUF4411"/>
    <property type="match status" value="1"/>
</dbReference>
<protein>
    <recommendedName>
        <fullName evidence="3">Twitching motility protein PilT</fullName>
    </recommendedName>
</protein>
<accession>A0A101A1J4</accession>
<name>A0A101A1J4_9MYCO</name>
<dbReference type="GeneID" id="27918972"/>